<gene>
    <name evidence="6" type="primary">SCGB1D4</name>
</gene>
<sequence>MRLSVCLLLVMLSLCCYQANAAVCPAVISEITSFLFLSDNIVKLQLAKFNPPPEAAEAKLEIKKCTDQISFGKRLLIEKVLAKIVIKCI</sequence>
<proteinExistence type="inferred from homology"/>
<reference evidence="6" key="1">
    <citation type="submission" date="2025-08" db="UniProtKB">
        <authorList>
            <consortium name="Ensembl"/>
        </authorList>
    </citation>
    <scope>IDENTIFICATION</scope>
</reference>
<dbReference type="Proteomes" id="UP000233020">
    <property type="component" value="Unplaced"/>
</dbReference>
<feature type="signal peptide" evidence="5">
    <location>
        <begin position="1"/>
        <end position="21"/>
    </location>
</feature>
<dbReference type="OMA" id="KLQVKHC"/>
<keyword evidence="2" id="KW-0964">Secreted</keyword>
<accession>A0A2K5ETW2</accession>
<evidence type="ECO:0000313" key="6">
    <source>
        <dbReference type="Ensembl" id="ENSANAP00000036588.1"/>
    </source>
</evidence>
<dbReference type="PANTHER" id="PTHR11332:SF6">
    <property type="entry name" value="SECRETOGLOBIN FAMILY 1D MEMBER 4"/>
    <property type="match status" value="1"/>
</dbReference>
<evidence type="ECO:0000256" key="3">
    <source>
        <dbReference type="ARBA" id="ARBA00022729"/>
    </source>
</evidence>
<reference evidence="6" key="2">
    <citation type="submission" date="2025-09" db="UniProtKB">
        <authorList>
            <consortium name="Ensembl"/>
        </authorList>
    </citation>
    <scope>IDENTIFICATION</scope>
</reference>
<dbReference type="STRING" id="37293.ENSANAP00000036588"/>
<dbReference type="Pfam" id="PF01099">
    <property type="entry name" value="Uteroglobin"/>
    <property type="match status" value="1"/>
</dbReference>
<dbReference type="OrthoDB" id="9535440at2759"/>
<evidence type="ECO:0000256" key="1">
    <source>
        <dbReference type="ARBA" id="ARBA00004613"/>
    </source>
</evidence>
<dbReference type="KEGG" id="anan:105718568"/>
<dbReference type="AlphaFoldDB" id="A0A2K5ETW2"/>
<dbReference type="CTD" id="404552"/>
<dbReference type="Ensembl" id="ENSANAT00000054662.1">
    <property type="protein sequence ID" value="ENSANAP00000036588.1"/>
    <property type="gene ID" value="ENSANAG00000035813.1"/>
</dbReference>
<dbReference type="PROSITE" id="PS51311">
    <property type="entry name" value="SCGB"/>
    <property type="match status" value="1"/>
</dbReference>
<dbReference type="SUPFAM" id="SSF48201">
    <property type="entry name" value="Uteroglobin-like"/>
    <property type="match status" value="1"/>
</dbReference>
<keyword evidence="7" id="KW-1185">Reference proteome</keyword>
<evidence type="ECO:0000256" key="5">
    <source>
        <dbReference type="SAM" id="SignalP"/>
    </source>
</evidence>
<organism evidence="6 7">
    <name type="scientific">Aotus nancymaae</name>
    <name type="common">Ma's night monkey</name>
    <dbReference type="NCBI Taxonomy" id="37293"/>
    <lineage>
        <taxon>Eukaryota</taxon>
        <taxon>Metazoa</taxon>
        <taxon>Chordata</taxon>
        <taxon>Craniata</taxon>
        <taxon>Vertebrata</taxon>
        <taxon>Euteleostomi</taxon>
        <taxon>Mammalia</taxon>
        <taxon>Eutheria</taxon>
        <taxon>Euarchontoglires</taxon>
        <taxon>Primates</taxon>
        <taxon>Haplorrhini</taxon>
        <taxon>Platyrrhini</taxon>
        <taxon>Aotidae</taxon>
        <taxon>Aotus</taxon>
    </lineage>
</organism>
<dbReference type="RefSeq" id="XP_012309725.1">
    <property type="nucleotide sequence ID" value="XM_012454302.2"/>
</dbReference>
<feature type="chain" id="PRO_5014419117" evidence="5">
    <location>
        <begin position="22"/>
        <end position="89"/>
    </location>
</feature>
<dbReference type="PANTHER" id="PTHR11332">
    <property type="entry name" value="SECRETOGLOBIN FAMILY 1D"/>
    <property type="match status" value="1"/>
</dbReference>
<dbReference type="InterPro" id="IPR016126">
    <property type="entry name" value="Secretoglobin"/>
</dbReference>
<evidence type="ECO:0000256" key="2">
    <source>
        <dbReference type="ARBA" id="ARBA00022525"/>
    </source>
</evidence>
<dbReference type="CDD" id="cd00633">
    <property type="entry name" value="Secretoglobin"/>
    <property type="match status" value="1"/>
</dbReference>
<protein>
    <submittedName>
        <fullName evidence="6">Secretoglobin family 1D member 4</fullName>
    </submittedName>
</protein>
<evidence type="ECO:0000313" key="7">
    <source>
        <dbReference type="Proteomes" id="UP000233020"/>
    </source>
</evidence>
<dbReference type="GeneTree" id="ENSGT00530000063866"/>
<evidence type="ECO:0000256" key="4">
    <source>
        <dbReference type="ARBA" id="ARBA00038364"/>
    </source>
</evidence>
<dbReference type="GO" id="GO:0005615">
    <property type="term" value="C:extracellular space"/>
    <property type="evidence" value="ECO:0007669"/>
    <property type="project" value="TreeGrafter"/>
</dbReference>
<name>A0A2K5ETW2_AOTNA</name>
<dbReference type="InterPro" id="IPR035960">
    <property type="entry name" value="Secretoglobin_sf"/>
</dbReference>
<comment type="similarity">
    <text evidence="4">Belongs to the secretoglobin family. Lipophilin subfamily.</text>
</comment>
<dbReference type="GeneID" id="105718568"/>
<comment type="subcellular location">
    <subcellularLocation>
        <location evidence="1">Secreted</location>
    </subcellularLocation>
</comment>
<keyword evidence="3 5" id="KW-0732">Signal</keyword>